<keyword evidence="1" id="KW-1133">Transmembrane helix</keyword>
<dbReference type="GeneID" id="19300869"/>
<dbReference type="OrthoDB" id="2637020at2759"/>
<feature type="transmembrane region" description="Helical" evidence="1">
    <location>
        <begin position="174"/>
        <end position="193"/>
    </location>
</feature>
<evidence type="ECO:0000313" key="3">
    <source>
        <dbReference type="Proteomes" id="UP000030669"/>
    </source>
</evidence>
<protein>
    <recommendedName>
        <fullName evidence="4">UbiA prenyltransferase</fullName>
    </recommendedName>
</protein>
<dbReference type="eggNOG" id="ENOG502RCV9">
    <property type="taxonomic scope" value="Eukaryota"/>
</dbReference>
<keyword evidence="1" id="KW-0812">Transmembrane</keyword>
<sequence length="321" mass="35668">MAEIDSCELPDGDVSVLSLPRLKDELIGHPLMTSMGSLALSTFISKSVYGAIDWRPVLICVSSDVLTIGLDHYYDQTPMLHRAKSMSDDAALSVFSHARLLLLANAAVLIVTLLRSPWITSAITAVFIIPALLWNQTLFYWKSGTASNPTLNARAPLSSSGSAFVIKRIPGMKAVFIGIIRGCGTFAVVHSLLSSSYPARPHGGWMIWTPTQVLVWSTINRTCHAVMADIRDFTEDWSMQIPTIPVLLKSVTHTKFLLTIVHFLTLLIFYRNVFIVLGSVYATILVWALDEKSDRKLYRLSFHSQTLVAIIYWIAHMYPSA</sequence>
<dbReference type="EMBL" id="KB469307">
    <property type="protein sequence ID" value="EPQ52776.1"/>
    <property type="molecule type" value="Genomic_DNA"/>
</dbReference>
<dbReference type="OMA" id="RACHAVM"/>
<accession>S7PYP6</accession>
<keyword evidence="1" id="KW-0472">Membrane</keyword>
<proteinExistence type="predicted"/>
<dbReference type="KEGG" id="gtr:GLOTRDRAFT_122703"/>
<dbReference type="AlphaFoldDB" id="S7PYP6"/>
<evidence type="ECO:0008006" key="4">
    <source>
        <dbReference type="Google" id="ProtNLM"/>
    </source>
</evidence>
<feature type="transmembrane region" description="Helical" evidence="1">
    <location>
        <begin position="256"/>
        <end position="288"/>
    </location>
</feature>
<feature type="transmembrane region" description="Helical" evidence="1">
    <location>
        <begin position="90"/>
        <end position="111"/>
    </location>
</feature>
<dbReference type="HOGENOM" id="CLU_891749_0_0_1"/>
<dbReference type="RefSeq" id="XP_007869036.1">
    <property type="nucleotide sequence ID" value="XM_007870845.1"/>
</dbReference>
<evidence type="ECO:0000313" key="2">
    <source>
        <dbReference type="EMBL" id="EPQ52776.1"/>
    </source>
</evidence>
<gene>
    <name evidence="2" type="ORF">GLOTRDRAFT_122703</name>
</gene>
<organism evidence="2 3">
    <name type="scientific">Gloeophyllum trabeum (strain ATCC 11539 / FP-39264 / Madison 617)</name>
    <name type="common">Brown rot fungus</name>
    <dbReference type="NCBI Taxonomy" id="670483"/>
    <lineage>
        <taxon>Eukaryota</taxon>
        <taxon>Fungi</taxon>
        <taxon>Dikarya</taxon>
        <taxon>Basidiomycota</taxon>
        <taxon>Agaricomycotina</taxon>
        <taxon>Agaricomycetes</taxon>
        <taxon>Gloeophyllales</taxon>
        <taxon>Gloeophyllaceae</taxon>
        <taxon>Gloeophyllum</taxon>
    </lineage>
</organism>
<keyword evidence="3" id="KW-1185">Reference proteome</keyword>
<name>S7PYP6_GLOTA</name>
<feature type="transmembrane region" description="Helical" evidence="1">
    <location>
        <begin position="117"/>
        <end position="134"/>
    </location>
</feature>
<evidence type="ECO:0000256" key="1">
    <source>
        <dbReference type="SAM" id="Phobius"/>
    </source>
</evidence>
<dbReference type="Proteomes" id="UP000030669">
    <property type="component" value="Unassembled WGS sequence"/>
</dbReference>
<reference evidence="2 3" key="1">
    <citation type="journal article" date="2012" name="Science">
        <title>The Paleozoic origin of enzymatic lignin decomposition reconstructed from 31 fungal genomes.</title>
        <authorList>
            <person name="Floudas D."/>
            <person name="Binder M."/>
            <person name="Riley R."/>
            <person name="Barry K."/>
            <person name="Blanchette R.A."/>
            <person name="Henrissat B."/>
            <person name="Martinez A.T."/>
            <person name="Otillar R."/>
            <person name="Spatafora J.W."/>
            <person name="Yadav J.S."/>
            <person name="Aerts A."/>
            <person name="Benoit I."/>
            <person name="Boyd A."/>
            <person name="Carlson A."/>
            <person name="Copeland A."/>
            <person name="Coutinho P.M."/>
            <person name="de Vries R.P."/>
            <person name="Ferreira P."/>
            <person name="Findley K."/>
            <person name="Foster B."/>
            <person name="Gaskell J."/>
            <person name="Glotzer D."/>
            <person name="Gorecki P."/>
            <person name="Heitman J."/>
            <person name="Hesse C."/>
            <person name="Hori C."/>
            <person name="Igarashi K."/>
            <person name="Jurgens J.A."/>
            <person name="Kallen N."/>
            <person name="Kersten P."/>
            <person name="Kohler A."/>
            <person name="Kuees U."/>
            <person name="Kumar T.K.A."/>
            <person name="Kuo A."/>
            <person name="LaButti K."/>
            <person name="Larrondo L.F."/>
            <person name="Lindquist E."/>
            <person name="Ling A."/>
            <person name="Lombard V."/>
            <person name="Lucas S."/>
            <person name="Lundell T."/>
            <person name="Martin R."/>
            <person name="McLaughlin D.J."/>
            <person name="Morgenstern I."/>
            <person name="Morin E."/>
            <person name="Murat C."/>
            <person name="Nagy L.G."/>
            <person name="Nolan M."/>
            <person name="Ohm R.A."/>
            <person name="Patyshakuliyeva A."/>
            <person name="Rokas A."/>
            <person name="Ruiz-Duenas F.J."/>
            <person name="Sabat G."/>
            <person name="Salamov A."/>
            <person name="Samejima M."/>
            <person name="Schmutz J."/>
            <person name="Slot J.C."/>
            <person name="St John F."/>
            <person name="Stenlid J."/>
            <person name="Sun H."/>
            <person name="Sun S."/>
            <person name="Syed K."/>
            <person name="Tsang A."/>
            <person name="Wiebenga A."/>
            <person name="Young D."/>
            <person name="Pisabarro A."/>
            <person name="Eastwood D.C."/>
            <person name="Martin F."/>
            <person name="Cullen D."/>
            <person name="Grigoriev I.V."/>
            <person name="Hibbett D.S."/>
        </authorList>
    </citation>
    <scope>NUCLEOTIDE SEQUENCE [LARGE SCALE GENOMIC DNA]</scope>
    <source>
        <strain evidence="2 3">ATCC 11539</strain>
    </source>
</reference>